<name>A0AAJ1EYA9_9GAMM</name>
<dbReference type="InterPro" id="IPR021323">
    <property type="entry name" value="DUF2927"/>
</dbReference>
<organism evidence="1 2">
    <name type="scientific">Shewanella zhuhaiensis</name>
    <dbReference type="NCBI Taxonomy" id="2919576"/>
    <lineage>
        <taxon>Bacteria</taxon>
        <taxon>Pseudomonadati</taxon>
        <taxon>Pseudomonadota</taxon>
        <taxon>Gammaproteobacteria</taxon>
        <taxon>Alteromonadales</taxon>
        <taxon>Shewanellaceae</taxon>
        <taxon>Shewanella</taxon>
    </lineage>
</organism>
<comment type="caution">
    <text evidence="1">The sequence shown here is derived from an EMBL/GenBank/DDBJ whole genome shotgun (WGS) entry which is preliminary data.</text>
</comment>
<gene>
    <name evidence="1" type="ORF">MJ923_11375</name>
</gene>
<dbReference type="Proteomes" id="UP001297581">
    <property type="component" value="Unassembled WGS sequence"/>
</dbReference>
<protein>
    <submittedName>
        <fullName evidence="1">DUF2927 domain-containing protein</fullName>
    </submittedName>
</protein>
<dbReference type="RefSeq" id="WP_240591184.1">
    <property type="nucleotide sequence ID" value="NZ_JAKUDL010000003.1"/>
</dbReference>
<keyword evidence="2" id="KW-1185">Reference proteome</keyword>
<dbReference type="Pfam" id="PF11150">
    <property type="entry name" value="DUF2927"/>
    <property type="match status" value="1"/>
</dbReference>
<dbReference type="EMBL" id="JAKUDL010000003">
    <property type="protein sequence ID" value="MCH4294904.1"/>
    <property type="molecule type" value="Genomic_DNA"/>
</dbReference>
<accession>A0AAJ1EYA9</accession>
<reference evidence="1 2" key="1">
    <citation type="submission" date="2022-02" db="EMBL/GenBank/DDBJ databases">
        <title>The genome sequence of Shewanella sp. 3B26.</title>
        <authorList>
            <person name="Du J."/>
        </authorList>
    </citation>
    <scope>NUCLEOTIDE SEQUENCE [LARGE SCALE GENOMIC DNA]</scope>
    <source>
        <strain evidence="1 2">3B26</strain>
    </source>
</reference>
<evidence type="ECO:0000313" key="2">
    <source>
        <dbReference type="Proteomes" id="UP001297581"/>
    </source>
</evidence>
<evidence type="ECO:0000313" key="1">
    <source>
        <dbReference type="EMBL" id="MCH4294904.1"/>
    </source>
</evidence>
<sequence>MSRAQCPQDMPISACPGRANFGLVFSRGLNYLATALGALLLAGQSLAAPLRSNDSNHLDTAFIANAFIAVVHGREYEAGSFVLSRWPGEIKFHIHEGYQDPQAVSLIEMHLSQLGDISGRRFTKAPVAEARLEIFLTRQRDWQTLVTDRLGARAAANLHGAVCLANYSAPGGVITKAQVFIPVDQARMQGKLVSCVVEEITQIMGLPNDSVAVFPSIFNDRTPDDLLTPLDWVLIKLLYHPDLAPGMTASQSAAVVKTLLRQWQADGTLQGAPAKVKQGELYRVLGRR</sequence>
<dbReference type="AlphaFoldDB" id="A0AAJ1EYA9"/>
<proteinExistence type="predicted"/>